<gene>
    <name evidence="1" type="ORF">NQ176_g6996</name>
</gene>
<keyword evidence="2" id="KW-1185">Reference proteome</keyword>
<proteinExistence type="predicted"/>
<dbReference type="EMBL" id="JANJQO010001095">
    <property type="protein sequence ID" value="KAJ2972720.1"/>
    <property type="molecule type" value="Genomic_DNA"/>
</dbReference>
<reference evidence="1" key="1">
    <citation type="submission" date="2022-08" db="EMBL/GenBank/DDBJ databases">
        <title>Genome Sequence of Lecanicillium fungicola.</title>
        <authorList>
            <person name="Buettner E."/>
        </authorList>
    </citation>
    <scope>NUCLEOTIDE SEQUENCE</scope>
    <source>
        <strain evidence="1">Babe33</strain>
    </source>
</reference>
<comment type="caution">
    <text evidence="1">The sequence shown here is derived from an EMBL/GenBank/DDBJ whole genome shotgun (WGS) entry which is preliminary data.</text>
</comment>
<name>A0ACC1N0C1_9HYPO</name>
<accession>A0ACC1N0C1</accession>
<evidence type="ECO:0000313" key="2">
    <source>
        <dbReference type="Proteomes" id="UP001143910"/>
    </source>
</evidence>
<protein>
    <submittedName>
        <fullName evidence="1">Uncharacterized protein</fullName>
    </submittedName>
</protein>
<evidence type="ECO:0000313" key="1">
    <source>
        <dbReference type="EMBL" id="KAJ2972720.1"/>
    </source>
</evidence>
<organism evidence="1 2">
    <name type="scientific">Zarea fungicola</name>
    <dbReference type="NCBI Taxonomy" id="93591"/>
    <lineage>
        <taxon>Eukaryota</taxon>
        <taxon>Fungi</taxon>
        <taxon>Dikarya</taxon>
        <taxon>Ascomycota</taxon>
        <taxon>Pezizomycotina</taxon>
        <taxon>Sordariomycetes</taxon>
        <taxon>Hypocreomycetidae</taxon>
        <taxon>Hypocreales</taxon>
        <taxon>Cordycipitaceae</taxon>
        <taxon>Zarea</taxon>
    </lineage>
</organism>
<sequence>MMNDNLFSKELHIACLAVQRASLATRQVYAAADKGVSEKLDASLVTVADFAAQALLISAIHHNFPEDGFLGEETAMILRGNVQLQDRVWHVVSTAKLDDDPAGNELLAVPASKGEMLDIIDLGRRMLPDQTGQRFWILDPVDGTSTFLQGKQYAVCLALVAEGAQKVGVLGCPNFAACHPPIMEDSANIHGPGFMLSAVAGHGAHVRPMSNKGSLEPARMVNHLHHIKTAQGIRFIDSSTHPAISATAHAEVARELGVPWPGTELWAMQVKYAALSLGQGDVVIRMPPSKSFRPYVWDHAGGQLIFEEAGGKLTDINGRAFDFTVGLKLDNNYGLVGAPRHIHDQILRVVQRVAGGTPF</sequence>
<dbReference type="Proteomes" id="UP001143910">
    <property type="component" value="Unassembled WGS sequence"/>
</dbReference>